<evidence type="ECO:0000256" key="1">
    <source>
        <dbReference type="SAM" id="MobiDB-lite"/>
    </source>
</evidence>
<organism evidence="3 4">
    <name type="scientific">Undibacterium fentianense</name>
    <dbReference type="NCBI Taxonomy" id="2828728"/>
    <lineage>
        <taxon>Bacteria</taxon>
        <taxon>Pseudomonadati</taxon>
        <taxon>Pseudomonadota</taxon>
        <taxon>Betaproteobacteria</taxon>
        <taxon>Burkholderiales</taxon>
        <taxon>Oxalobacteraceae</taxon>
        <taxon>Undibacterium</taxon>
    </lineage>
</organism>
<feature type="region of interest" description="Disordered" evidence="1">
    <location>
        <begin position="82"/>
        <end position="104"/>
    </location>
</feature>
<evidence type="ECO:0000256" key="2">
    <source>
        <dbReference type="SAM" id="SignalP"/>
    </source>
</evidence>
<dbReference type="AlphaFoldDB" id="A0A941ICP5"/>
<dbReference type="EMBL" id="JAGSPJ010000004">
    <property type="protein sequence ID" value="MBR7800419.1"/>
    <property type="molecule type" value="Genomic_DNA"/>
</dbReference>
<feature type="signal peptide" evidence="2">
    <location>
        <begin position="1"/>
        <end position="25"/>
    </location>
</feature>
<dbReference type="Proteomes" id="UP000678545">
    <property type="component" value="Unassembled WGS sequence"/>
</dbReference>
<evidence type="ECO:0000313" key="3">
    <source>
        <dbReference type="EMBL" id="MBR7800419.1"/>
    </source>
</evidence>
<accession>A0A941ICP5</accession>
<comment type="caution">
    <text evidence="3">The sequence shown here is derived from an EMBL/GenBank/DDBJ whole genome shotgun (WGS) entry which is preliminary data.</text>
</comment>
<keyword evidence="2" id="KW-0732">Signal</keyword>
<reference evidence="3" key="1">
    <citation type="submission" date="2021-04" db="EMBL/GenBank/DDBJ databases">
        <title>novel species isolated from subtropical streams in China.</title>
        <authorList>
            <person name="Lu H."/>
        </authorList>
    </citation>
    <scope>NUCLEOTIDE SEQUENCE</scope>
    <source>
        <strain evidence="3">FT137W</strain>
    </source>
</reference>
<gene>
    <name evidence="3" type="ORF">KDM90_10480</name>
</gene>
<proteinExistence type="predicted"/>
<keyword evidence="4" id="KW-1185">Reference proteome</keyword>
<evidence type="ECO:0000313" key="4">
    <source>
        <dbReference type="Proteomes" id="UP000678545"/>
    </source>
</evidence>
<feature type="chain" id="PRO_5038128128" description="DUF4148 domain-containing protein" evidence="2">
    <location>
        <begin position="26"/>
        <end position="104"/>
    </location>
</feature>
<protein>
    <recommendedName>
        <fullName evidence="5">DUF4148 domain-containing protein</fullName>
    </recommendedName>
</protein>
<evidence type="ECO:0008006" key="5">
    <source>
        <dbReference type="Google" id="ProtNLM"/>
    </source>
</evidence>
<name>A0A941ICP5_9BURK</name>
<sequence length="104" mass="11199">MKTSITGKFVFATVSAIAIVSAATAFQSHQITPNSALQKTSMQKVTIAAKRMSPEEKLAYDLQSSGMQTVVISAKRLSPEQKVAMDEQDRAWQAATKAKKPGKA</sequence>
<dbReference type="RefSeq" id="WP_212675554.1">
    <property type="nucleotide sequence ID" value="NZ_JAGSPJ010000004.1"/>
</dbReference>